<evidence type="ECO:0000256" key="1">
    <source>
        <dbReference type="SAM" id="MobiDB-lite"/>
    </source>
</evidence>
<feature type="compositionally biased region" description="Low complexity" evidence="1">
    <location>
        <begin position="667"/>
        <end position="681"/>
    </location>
</feature>
<protein>
    <submittedName>
        <fullName evidence="3">Uncharacterized protein</fullName>
    </submittedName>
</protein>
<evidence type="ECO:0000313" key="4">
    <source>
        <dbReference type="Proteomes" id="UP001437256"/>
    </source>
</evidence>
<feature type="compositionally biased region" description="Basic and acidic residues" evidence="1">
    <location>
        <begin position="211"/>
        <end position="228"/>
    </location>
</feature>
<evidence type="ECO:0000256" key="2">
    <source>
        <dbReference type="SAM" id="Phobius"/>
    </source>
</evidence>
<keyword evidence="2" id="KW-1133">Transmembrane helix</keyword>
<feature type="region of interest" description="Disordered" evidence="1">
    <location>
        <begin position="622"/>
        <end position="704"/>
    </location>
</feature>
<feature type="region of interest" description="Disordered" evidence="1">
    <location>
        <begin position="181"/>
        <end position="255"/>
    </location>
</feature>
<keyword evidence="2" id="KW-0812">Transmembrane</keyword>
<comment type="caution">
    <text evidence="3">The sequence shown here is derived from an EMBL/GenBank/DDBJ whole genome shotgun (WGS) entry which is preliminary data.</text>
</comment>
<gene>
    <name evidence="3" type="ORF">AAF712_014251</name>
</gene>
<accession>A0ABR2ZCL3</accession>
<feature type="compositionally biased region" description="Gly residues" evidence="1">
    <location>
        <begin position="656"/>
        <end position="666"/>
    </location>
</feature>
<feature type="transmembrane region" description="Helical" evidence="2">
    <location>
        <begin position="57"/>
        <end position="77"/>
    </location>
</feature>
<feature type="compositionally biased region" description="Low complexity" evidence="1">
    <location>
        <begin position="186"/>
        <end position="197"/>
    </location>
</feature>
<dbReference type="Proteomes" id="UP001437256">
    <property type="component" value="Unassembled WGS sequence"/>
</dbReference>
<evidence type="ECO:0000313" key="3">
    <source>
        <dbReference type="EMBL" id="KAL0059038.1"/>
    </source>
</evidence>
<reference evidence="3 4" key="1">
    <citation type="submission" date="2024-05" db="EMBL/GenBank/DDBJ databases">
        <title>A draft genome resource for the thread blight pathogen Marasmius tenuissimus strain MS-2.</title>
        <authorList>
            <person name="Yulfo-Soto G.E."/>
            <person name="Baruah I.K."/>
            <person name="Amoako-Attah I."/>
            <person name="Bukari Y."/>
            <person name="Meinhardt L.W."/>
            <person name="Bailey B.A."/>
            <person name="Cohen S.P."/>
        </authorList>
    </citation>
    <scope>NUCLEOTIDE SEQUENCE [LARGE SCALE GENOMIC DNA]</scope>
    <source>
        <strain evidence="3 4">MS-2</strain>
    </source>
</reference>
<keyword evidence="2" id="KW-0472">Membrane</keyword>
<organism evidence="3 4">
    <name type="scientific">Marasmius tenuissimus</name>
    <dbReference type="NCBI Taxonomy" id="585030"/>
    <lineage>
        <taxon>Eukaryota</taxon>
        <taxon>Fungi</taxon>
        <taxon>Dikarya</taxon>
        <taxon>Basidiomycota</taxon>
        <taxon>Agaricomycotina</taxon>
        <taxon>Agaricomycetes</taxon>
        <taxon>Agaricomycetidae</taxon>
        <taxon>Agaricales</taxon>
        <taxon>Marasmiineae</taxon>
        <taxon>Marasmiaceae</taxon>
        <taxon>Marasmius</taxon>
    </lineage>
</organism>
<proteinExistence type="predicted"/>
<dbReference type="EMBL" id="JBBXMP010000254">
    <property type="protein sequence ID" value="KAL0059038.1"/>
    <property type="molecule type" value="Genomic_DNA"/>
</dbReference>
<feature type="transmembrane region" description="Helical" evidence="2">
    <location>
        <begin position="97"/>
        <end position="118"/>
    </location>
</feature>
<sequence length="704" mass="77756">MAVWGNDRFVVVGLSILLAGQFATIMRSVPTTAVRGRYLDGIGCVIISAEAEIFATLYTVTMVVDFVILSLTAYKTYVEYRNMYHGGLIKLIFRDGLTYFVVVFLSNLFAVTLSVLNLNPIMAIAANTPASVFATIAACRLTSPLALLRNVQADAELDGPLAPSTNLMLINEDKGNKGKWVLSKLSSSNGNTGNGENPNKRQRTGQSSGATDKDRVGEKDENLPHKNDTTSTQNPDPPQGQRLTKSLPQNKMPVPKPNLRAADYIPSHQDAYPYDKTTKATQTPPVQRPAGFSIPFTDQTYPRPYIPTKELMCNLADFERSLINKDWANLVVFVPHGGGPRWFESKEFEKAPVALLDWLRGVDFPDKGTLHIHLPVPRKEADHAFGNPFTIILEGASAPFITFLLDQCVIPLATKGATFYAHSLNPSNLSWVVTNLKAGRNCTIRNDPEHMKEVLACIIEKIWDNKAVQTAARVIQQNRPTDVELARMTPQDIVVKITNSYRLTYIEDGNQNGEAEPRYQLLGKPVPDDPNEQRLFLNAIRQGKYNAGFEELLVDKRVIQCVWCKQENHARFTCPYPEHGEGWLGMSTEEMKEYYDSCASWKTKKKAQKNITEASDHVDGFTLVAPRGGAPSRGGKHGGTSNRGGNPQNCGRGRGRGGGRSGGWTAGSGNQQVHPYYNQQYVPPPPSQGGWYYAPDPNSTGGWN</sequence>
<keyword evidence="4" id="KW-1185">Reference proteome</keyword>
<name>A0ABR2ZCL3_9AGAR</name>